<dbReference type="EMBL" id="ACDY02000010">
    <property type="protein sequence ID" value="EEZ71175.1"/>
    <property type="molecule type" value="Genomic_DNA"/>
</dbReference>
<gene>
    <name evidence="1" type="ORF">NEICINOT_04628</name>
</gene>
<proteinExistence type="predicted"/>
<evidence type="ECO:0000313" key="2">
    <source>
        <dbReference type="Proteomes" id="UP000003294"/>
    </source>
</evidence>
<protein>
    <submittedName>
        <fullName evidence="1">Uncharacterized protein</fullName>
    </submittedName>
</protein>
<evidence type="ECO:0000313" key="1">
    <source>
        <dbReference type="EMBL" id="EEZ71175.1"/>
    </source>
</evidence>
<reference evidence="1 2" key="1">
    <citation type="submission" date="2009-10" db="EMBL/GenBank/DDBJ databases">
        <authorList>
            <person name="Weinstock G."/>
            <person name="Sodergren E."/>
            <person name="Clifton S."/>
            <person name="Fulton L."/>
            <person name="Fulton B."/>
            <person name="Courtney L."/>
            <person name="Fronick C."/>
            <person name="Harrison M."/>
            <person name="Strong C."/>
            <person name="Farmer C."/>
            <person name="Delahaunty K."/>
            <person name="Markovic C."/>
            <person name="Hall O."/>
            <person name="Minx P."/>
            <person name="Tomlinson C."/>
            <person name="Mitreva M."/>
            <person name="Nelson J."/>
            <person name="Hou S."/>
            <person name="Wollam A."/>
            <person name="Pepin K.H."/>
            <person name="Johnson M."/>
            <person name="Bhonagiri V."/>
            <person name="Nash W.E."/>
            <person name="Warren W."/>
            <person name="Chinwalla A."/>
            <person name="Mardis E.R."/>
            <person name="Wilson R.K."/>
        </authorList>
    </citation>
    <scope>NUCLEOTIDE SEQUENCE [LARGE SCALE GENOMIC DNA]</scope>
    <source>
        <strain evidence="1 2">ATCC 14685</strain>
    </source>
</reference>
<name>D0W4N0_NEICI</name>
<comment type="caution">
    <text evidence="1">The sequence shown here is derived from an EMBL/GenBank/DDBJ whole genome shotgun (WGS) entry which is preliminary data.</text>
</comment>
<dbReference type="AlphaFoldDB" id="D0W4N0"/>
<dbReference type="Proteomes" id="UP000003294">
    <property type="component" value="Unassembled WGS sequence"/>
</dbReference>
<sequence>MFRRKCRHDCVKMISVCVIIGFYNKTAKSELGGGNGMNERGLKQF</sequence>
<organism evidence="1 2">
    <name type="scientific">Neisseria cinerea ATCC 14685</name>
    <dbReference type="NCBI Taxonomy" id="546262"/>
    <lineage>
        <taxon>Bacteria</taxon>
        <taxon>Pseudomonadati</taxon>
        <taxon>Pseudomonadota</taxon>
        <taxon>Betaproteobacteria</taxon>
        <taxon>Neisseriales</taxon>
        <taxon>Neisseriaceae</taxon>
        <taxon>Neisseria</taxon>
    </lineage>
</organism>
<accession>D0W4N0</accession>